<protein>
    <submittedName>
        <fullName evidence="1">Uncharacterized protein</fullName>
    </submittedName>
</protein>
<name>A0A061RI65_9CHLO</name>
<organism evidence="1">
    <name type="scientific">Tetraselmis sp. GSL018</name>
    <dbReference type="NCBI Taxonomy" id="582737"/>
    <lineage>
        <taxon>Eukaryota</taxon>
        <taxon>Viridiplantae</taxon>
        <taxon>Chlorophyta</taxon>
        <taxon>core chlorophytes</taxon>
        <taxon>Chlorodendrophyceae</taxon>
        <taxon>Chlorodendrales</taxon>
        <taxon>Chlorodendraceae</taxon>
        <taxon>Tetraselmis</taxon>
    </lineage>
</organism>
<reference evidence="1" key="1">
    <citation type="submission" date="2014-05" db="EMBL/GenBank/DDBJ databases">
        <title>The transcriptome of the halophilic microalga Tetraselmis sp. GSL018 isolated from the Great Salt Lake, Utah.</title>
        <authorList>
            <person name="Jinkerson R.E."/>
            <person name="D'Adamo S."/>
            <person name="Posewitz M.C."/>
        </authorList>
    </citation>
    <scope>NUCLEOTIDE SEQUENCE</scope>
    <source>
        <strain evidence="1">GSL018</strain>
    </source>
</reference>
<proteinExistence type="predicted"/>
<dbReference type="EMBL" id="GBEZ01015836">
    <property type="protein sequence ID" value="JAC70360.1"/>
    <property type="molecule type" value="Transcribed_RNA"/>
</dbReference>
<sequence length="147" mass="16591">MCCQLRTLADLREGLCEKCLLGRRFPLRYECERCGRLQCIPHPMWQYQDSPGSFSSTTWACHQMCGDYTRWRVTPADAEHIPPELCPGSWGRHSEWLATVREQSRQGPRSVLPRREAASDSSWWAAAAKGLQICVVALIVASLLGQG</sequence>
<evidence type="ECO:0000313" key="1">
    <source>
        <dbReference type="EMBL" id="JAC70360.1"/>
    </source>
</evidence>
<dbReference type="AlphaFoldDB" id="A0A061RI65"/>
<gene>
    <name evidence="1" type="ORF">TSPGSL018_4316</name>
</gene>
<accession>A0A061RI65</accession>